<proteinExistence type="predicted"/>
<dbReference type="Gene3D" id="3.40.50.1820">
    <property type="entry name" value="alpha/beta hydrolase"/>
    <property type="match status" value="1"/>
</dbReference>
<dbReference type="GeneID" id="301097987"/>
<dbReference type="PANTHER" id="PTHR36513">
    <property type="entry name" value="ABC TRANSMEMBRANE TYPE-1 DOMAIN-CONTAINING PROTEIN"/>
    <property type="match status" value="1"/>
</dbReference>
<organism evidence="1 2">
    <name type="scientific">Paraburkholderia atlantica</name>
    <dbReference type="NCBI Taxonomy" id="2654982"/>
    <lineage>
        <taxon>Bacteria</taxon>
        <taxon>Pseudomonadati</taxon>
        <taxon>Pseudomonadota</taxon>
        <taxon>Betaproteobacteria</taxon>
        <taxon>Burkholderiales</taxon>
        <taxon>Burkholderiaceae</taxon>
        <taxon>Paraburkholderia</taxon>
    </lineage>
</organism>
<name>D5WN97_PARAM</name>
<accession>D5WN97</accession>
<reference evidence="2" key="1">
    <citation type="submission" date="2010-04" db="EMBL/GenBank/DDBJ databases">
        <title>Complete sequence of plasmid 1 of Burkholderia sp. CCGE1002.</title>
        <authorList>
            <consortium name="US DOE Joint Genome Institute"/>
            <person name="Lucas S."/>
            <person name="Copeland A."/>
            <person name="Lapidus A."/>
            <person name="Cheng J.-F."/>
            <person name="Bruce D."/>
            <person name="Goodwin L."/>
            <person name="Pitluck S."/>
            <person name="Chertkov O."/>
            <person name="Detter J.C."/>
            <person name="Han C."/>
            <person name="Tapia R."/>
            <person name="Land M."/>
            <person name="Hauser L."/>
            <person name="Kyrpides N."/>
            <person name="Ovchinnikova G."/>
            <person name="Martinez-Romero E."/>
            <person name="Hernandez M.A.R."/>
            <person name="Tiedje J.M."/>
            <person name="Woyke T."/>
        </authorList>
    </citation>
    <scope>NUCLEOTIDE SEQUENCE [LARGE SCALE GENOMIC DNA]</scope>
    <source>
        <strain evidence="2">CCGE1002</strain>
        <plasmid evidence="2">pBC201</plasmid>
    </source>
</reference>
<gene>
    <name evidence="1" type="ordered locus">BC1002_6992</name>
</gene>
<dbReference type="Pfam" id="PF05990">
    <property type="entry name" value="DUF900"/>
    <property type="match status" value="1"/>
</dbReference>
<evidence type="ECO:0000313" key="1">
    <source>
        <dbReference type="EMBL" id="ADG20776.1"/>
    </source>
</evidence>
<evidence type="ECO:0008006" key="3">
    <source>
        <dbReference type="Google" id="ProtNLM"/>
    </source>
</evidence>
<dbReference type="InterPro" id="IPR010297">
    <property type="entry name" value="DUF900_hydrolase"/>
</dbReference>
<dbReference type="SUPFAM" id="SSF53474">
    <property type="entry name" value="alpha/beta-Hydrolases"/>
    <property type="match status" value="1"/>
</dbReference>
<dbReference type="InterPro" id="IPR029058">
    <property type="entry name" value="AB_hydrolase_fold"/>
</dbReference>
<dbReference type="KEGG" id="bge:BC1002_6992"/>
<protein>
    <recommendedName>
        <fullName evidence="3">Alpha/beta fold hydrolase</fullName>
    </recommendedName>
</protein>
<dbReference type="EMBL" id="CP002016">
    <property type="protein sequence ID" value="ADG20776.1"/>
    <property type="molecule type" value="Genomic_DNA"/>
</dbReference>
<dbReference type="PANTHER" id="PTHR36513:SF1">
    <property type="entry name" value="TRANSMEMBRANE PROTEIN"/>
    <property type="match status" value="1"/>
</dbReference>
<evidence type="ECO:0000313" key="2">
    <source>
        <dbReference type="Proteomes" id="UP000002190"/>
    </source>
</evidence>
<dbReference type="eggNOG" id="COG4782">
    <property type="taxonomic scope" value="Bacteria"/>
</dbReference>
<dbReference type="RefSeq" id="WP_013094557.1">
    <property type="nucleotide sequence ID" value="NC_014120.1"/>
</dbReference>
<reference evidence="1 2" key="2">
    <citation type="journal article" date="2012" name="J. Bacteriol.">
        <title>Genome Sequences of Burkholderia sp. Strains CCGE1002 and H160, Isolated from Legume Nodules in Mexico and Brazil.</title>
        <authorList>
            <person name="Ormeno-Orrillo E."/>
            <person name="Rogel M.A."/>
            <person name="Chueire L.M."/>
            <person name="Tiedje J.M."/>
            <person name="Martinez-Romero E."/>
            <person name="Hungria M."/>
        </authorList>
    </citation>
    <scope>NUCLEOTIDE SEQUENCE [LARGE SCALE GENOMIC DNA]</scope>
    <source>
        <strain evidence="1 2">CCGE1002</strain>
        <plasmid evidence="2">pBC201</plasmid>
    </source>
</reference>
<dbReference type="HOGENOM" id="CLU_833355_0_0_4"/>
<keyword evidence="1" id="KW-0614">Plasmid</keyword>
<geneLocation type="plasmid" evidence="1 2">
    <name>pBC201</name>
</geneLocation>
<dbReference type="Proteomes" id="UP000002190">
    <property type="component" value="Plasmid pBC201"/>
</dbReference>
<sequence>MRPSIRSAVGTFTGHIRHPPNAPTSYASAPYKVVPVFFATDGEKSTSDGFGGTRSDTISYGEVAVSIPRDHHMGALENPSWWSLRFTETPQRDVMLLSISPESPDAFFAALRAQVQKCKRKSLMVFVHGYHVSFADAARRTAQMAYDLGFDGAPVFFSWPSQDRMLAYMVDEQSIIDAQPHLEQFLRDVLKQSNAENVYLIAHSMGSRGLARTLAALAVTEPEEVKRIKEVILAAPDIGTVEFTEQLVPALRKLGAPITLYASSNDRALALSEQLLDSKPDMGGGRFLDCPPSLIEYVSGSEQLTRPVERNARRKYKPWTLPQVKFGLSLCVA</sequence>
<dbReference type="AlphaFoldDB" id="D5WN97"/>
<dbReference type="ESTHER" id="bursc-d5wn97">
    <property type="family name" value="Duf_900"/>
</dbReference>